<reference evidence="2" key="1">
    <citation type="journal article" date="2015" name="Nature">
        <title>Complex archaea that bridge the gap between prokaryotes and eukaryotes.</title>
        <authorList>
            <person name="Spang A."/>
            <person name="Saw J.H."/>
            <person name="Jorgensen S.L."/>
            <person name="Zaremba-Niedzwiedzka K."/>
            <person name="Martijn J."/>
            <person name="Lind A.E."/>
            <person name="van Eijk R."/>
            <person name="Schleper C."/>
            <person name="Guy L."/>
            <person name="Ettema T.J."/>
        </authorList>
    </citation>
    <scope>NUCLEOTIDE SEQUENCE</scope>
</reference>
<sequence length="30" mass="2965">MMLRGSIAPVSGAELASSQAASQAASPKTF</sequence>
<proteinExistence type="predicted"/>
<comment type="caution">
    <text evidence="2">The sequence shown here is derived from an EMBL/GenBank/DDBJ whole genome shotgun (WGS) entry which is preliminary data.</text>
</comment>
<evidence type="ECO:0000313" key="2">
    <source>
        <dbReference type="EMBL" id="KKN82390.1"/>
    </source>
</evidence>
<dbReference type="AlphaFoldDB" id="A0A0F9TMM9"/>
<dbReference type="EMBL" id="LAZR01000201">
    <property type="protein sequence ID" value="KKN82390.1"/>
    <property type="molecule type" value="Genomic_DNA"/>
</dbReference>
<organism evidence="2">
    <name type="scientific">marine sediment metagenome</name>
    <dbReference type="NCBI Taxonomy" id="412755"/>
    <lineage>
        <taxon>unclassified sequences</taxon>
        <taxon>metagenomes</taxon>
        <taxon>ecological metagenomes</taxon>
    </lineage>
</organism>
<feature type="compositionally biased region" description="Low complexity" evidence="1">
    <location>
        <begin position="16"/>
        <end position="30"/>
    </location>
</feature>
<feature type="region of interest" description="Disordered" evidence="1">
    <location>
        <begin position="1"/>
        <end position="30"/>
    </location>
</feature>
<protein>
    <submittedName>
        <fullName evidence="2">Uncharacterized protein</fullName>
    </submittedName>
</protein>
<accession>A0A0F9TMM9</accession>
<evidence type="ECO:0000256" key="1">
    <source>
        <dbReference type="SAM" id="MobiDB-lite"/>
    </source>
</evidence>
<gene>
    <name evidence="2" type="ORF">LCGC14_0309390</name>
</gene>
<name>A0A0F9TMM9_9ZZZZ</name>